<sequence>MSEAYLDPQLIHNSSLACFLLTHFIGEYQEAGVGQNPDLPKLMLVLPLVWSQSSRDALSKRTSRSTLSAVLRETPVLKIDLQRRVAAHAGTTLQGLNLAVSSRLIGKVGGWKVDASFQVLVDRWPRGIKSTIPAPMLQTTERLAKWFATDTTENLYKLLFGIPNETHD</sequence>
<dbReference type="AlphaFoldDB" id="A0A0W0HKB2"/>
<proteinExistence type="predicted"/>
<dbReference type="EMBL" id="LKEJ01000137">
    <property type="protein sequence ID" value="KTB61513.1"/>
    <property type="molecule type" value="Genomic_DNA"/>
</dbReference>
<evidence type="ECO:0000313" key="1">
    <source>
        <dbReference type="EMBL" id="KTB61513.1"/>
    </source>
</evidence>
<evidence type="ECO:0000313" key="2">
    <source>
        <dbReference type="Proteomes" id="UP000053048"/>
    </source>
</evidence>
<name>A0A0W0HKB2_PSEVI</name>
<dbReference type="Proteomes" id="UP000053048">
    <property type="component" value="Unassembled WGS sequence"/>
</dbReference>
<reference evidence="1 2" key="1">
    <citation type="submission" date="2015-09" db="EMBL/GenBank/DDBJ databases">
        <title>Genome sequence of ICMP 13104.</title>
        <authorList>
            <person name="Visnovsky S."/>
            <person name="Lu A."/>
            <person name="Panda P."/>
            <person name="Pitman A."/>
        </authorList>
    </citation>
    <scope>NUCLEOTIDE SEQUENCE [LARGE SCALE GENOMIC DNA]</scope>
    <source>
        <strain evidence="1 2">ICMP 13104</strain>
    </source>
</reference>
<dbReference type="Pfam" id="PF20131">
    <property type="entry name" value="MC3"/>
    <property type="match status" value="1"/>
</dbReference>
<keyword evidence="2" id="KW-1185">Reference proteome</keyword>
<comment type="caution">
    <text evidence="1">The sequence shown here is derived from an EMBL/GenBank/DDBJ whole genome shotgun (WGS) entry which is preliminary data.</text>
</comment>
<dbReference type="InterPro" id="IPR045390">
    <property type="entry name" value="ABC-3C_MC3"/>
</dbReference>
<protein>
    <submittedName>
        <fullName evidence="1">Uncharacterized protein</fullName>
    </submittedName>
</protein>
<accession>A0A0W0HKB2</accession>
<organism evidence="1 2">
    <name type="scientific">Pseudomonas viridiflava ICMP 13104</name>
    <dbReference type="NCBI Taxonomy" id="1198305"/>
    <lineage>
        <taxon>Bacteria</taxon>
        <taxon>Pseudomonadati</taxon>
        <taxon>Pseudomonadota</taxon>
        <taxon>Gammaproteobacteria</taxon>
        <taxon>Pseudomonadales</taxon>
        <taxon>Pseudomonadaceae</taxon>
        <taxon>Pseudomonas</taxon>
    </lineage>
</organism>
<gene>
    <name evidence="1" type="ORF">AO067_20040</name>
</gene>